<dbReference type="Gene3D" id="3.30.420.150">
    <property type="entry name" value="Exopolyphosphatase. Domain 2"/>
    <property type="match status" value="1"/>
</dbReference>
<dbReference type="InterPro" id="IPR003695">
    <property type="entry name" value="Ppx_GppA_N"/>
</dbReference>
<dbReference type="InterPro" id="IPR043129">
    <property type="entry name" value="ATPase_NBD"/>
</dbReference>
<sequence>MNKVAIIDCGTNTFHLLIAELSNGSFNILYSIKTPVRIGKGGISNGMIMDDAVLRATKVLKSFSETIQKYEVTDIRAFATSAFRNAKNGEEIKLQIKEVTGIDIQIISGDEEASLIFSGVKAAVKLGSAPCLIMDIGGGSIEFIIGTEKEMLWKRSFEVGAQRLLDQFHKNDPITEEEISDLESYLDKQLAPLLEAIETHTPTTLVGSSGTFDTLSEIYCRSKNIAFAETSSELPLTLQAYENIHKELLIKNRDERMNIPGMIEMRVDMIVVASCVINWLLRKSVFNKLKVSTYSLKEGALYELS</sequence>
<dbReference type="GO" id="GO:0016462">
    <property type="term" value="F:pyrophosphatase activity"/>
    <property type="evidence" value="ECO:0007669"/>
    <property type="project" value="TreeGrafter"/>
</dbReference>
<evidence type="ECO:0000313" key="2">
    <source>
        <dbReference type="EMBL" id="MBL3656554.1"/>
    </source>
</evidence>
<accession>A0A937F941</accession>
<name>A0A937F941_9BACT</name>
<dbReference type="InterPro" id="IPR050273">
    <property type="entry name" value="GppA/Ppx_hydrolase"/>
</dbReference>
<feature type="domain" description="Ppx/GppA phosphatase N-terminal" evidence="1">
    <location>
        <begin position="18"/>
        <end position="303"/>
    </location>
</feature>
<proteinExistence type="predicted"/>
<dbReference type="EMBL" id="JAESIY010000005">
    <property type="protein sequence ID" value="MBL3656554.1"/>
    <property type="molecule type" value="Genomic_DNA"/>
</dbReference>
<organism evidence="2 3">
    <name type="scientific">Fulvivirga sediminis</name>
    <dbReference type="NCBI Taxonomy" id="2803949"/>
    <lineage>
        <taxon>Bacteria</taxon>
        <taxon>Pseudomonadati</taxon>
        <taxon>Bacteroidota</taxon>
        <taxon>Cytophagia</taxon>
        <taxon>Cytophagales</taxon>
        <taxon>Fulvivirgaceae</taxon>
        <taxon>Fulvivirga</taxon>
    </lineage>
</organism>
<dbReference type="RefSeq" id="WP_202244342.1">
    <property type="nucleotide sequence ID" value="NZ_JAESIY010000005.1"/>
</dbReference>
<reference evidence="2" key="1">
    <citation type="submission" date="2021-01" db="EMBL/GenBank/DDBJ databases">
        <title>Fulvivirga kasyanovii gen. nov., sp nov., a novel member of the phylum Bacteroidetes isolated from seawater in a mussel farm.</title>
        <authorList>
            <person name="Zhao L.-H."/>
            <person name="Wang Z.-J."/>
        </authorList>
    </citation>
    <scope>NUCLEOTIDE SEQUENCE</scope>
    <source>
        <strain evidence="2">2943</strain>
    </source>
</reference>
<comment type="caution">
    <text evidence="2">The sequence shown here is derived from an EMBL/GenBank/DDBJ whole genome shotgun (WGS) entry which is preliminary data.</text>
</comment>
<protein>
    <submittedName>
        <fullName evidence="2">Exopolyphosphatase</fullName>
    </submittedName>
</protein>
<evidence type="ECO:0000313" key="3">
    <source>
        <dbReference type="Proteomes" id="UP000659388"/>
    </source>
</evidence>
<dbReference type="AlphaFoldDB" id="A0A937F941"/>
<evidence type="ECO:0000259" key="1">
    <source>
        <dbReference type="Pfam" id="PF02541"/>
    </source>
</evidence>
<dbReference type="PANTHER" id="PTHR30005">
    <property type="entry name" value="EXOPOLYPHOSPHATASE"/>
    <property type="match status" value="1"/>
</dbReference>
<dbReference type="Proteomes" id="UP000659388">
    <property type="component" value="Unassembled WGS sequence"/>
</dbReference>
<dbReference type="Pfam" id="PF02541">
    <property type="entry name" value="Ppx-GppA"/>
    <property type="match status" value="1"/>
</dbReference>
<dbReference type="PANTHER" id="PTHR30005:SF0">
    <property type="entry name" value="RETROGRADE REGULATION PROTEIN 2"/>
    <property type="match status" value="1"/>
</dbReference>
<keyword evidence="3" id="KW-1185">Reference proteome</keyword>
<dbReference type="SUPFAM" id="SSF53067">
    <property type="entry name" value="Actin-like ATPase domain"/>
    <property type="match status" value="2"/>
</dbReference>
<dbReference type="CDD" id="cd24055">
    <property type="entry name" value="ASKHA_NBD_ChPPX-like"/>
    <property type="match status" value="1"/>
</dbReference>
<dbReference type="Gene3D" id="3.30.420.40">
    <property type="match status" value="1"/>
</dbReference>
<gene>
    <name evidence="2" type="ORF">JL102_10455</name>
</gene>